<dbReference type="InterPro" id="IPR001965">
    <property type="entry name" value="Znf_PHD"/>
</dbReference>
<proteinExistence type="predicted"/>
<dbReference type="AlphaFoldDB" id="A0A7J6WIR1"/>
<keyword evidence="9" id="KW-0012">Acyltransferase</keyword>
<comment type="subcellular location">
    <subcellularLocation>
        <location evidence="1">Nucleus</location>
    </subcellularLocation>
</comment>
<dbReference type="SMART" id="SM00249">
    <property type="entry name" value="PHD"/>
    <property type="match status" value="1"/>
</dbReference>
<evidence type="ECO:0000313" key="10">
    <source>
        <dbReference type="Proteomes" id="UP000554482"/>
    </source>
</evidence>
<dbReference type="GO" id="GO:0003714">
    <property type="term" value="F:transcription corepressor activity"/>
    <property type="evidence" value="ECO:0007669"/>
    <property type="project" value="InterPro"/>
</dbReference>
<feature type="domain" description="PHD-type" evidence="8">
    <location>
        <begin position="235"/>
        <end position="280"/>
    </location>
</feature>
<dbReference type="GO" id="GO:0008270">
    <property type="term" value="F:zinc ion binding"/>
    <property type="evidence" value="ECO:0007669"/>
    <property type="project" value="UniProtKB-KW"/>
</dbReference>
<evidence type="ECO:0000256" key="2">
    <source>
        <dbReference type="ARBA" id="ARBA00022723"/>
    </source>
</evidence>
<evidence type="ECO:0000259" key="8">
    <source>
        <dbReference type="PROSITE" id="PS50016"/>
    </source>
</evidence>
<name>A0A7J6WIR1_THATH</name>
<dbReference type="EMBL" id="JABWDY010014868">
    <property type="protein sequence ID" value="KAF5197269.1"/>
    <property type="molecule type" value="Genomic_DNA"/>
</dbReference>
<dbReference type="InterPro" id="IPR019787">
    <property type="entry name" value="Znf_PHD-finger"/>
</dbReference>
<feature type="compositionally biased region" description="Polar residues" evidence="7">
    <location>
        <begin position="21"/>
        <end position="46"/>
    </location>
</feature>
<protein>
    <submittedName>
        <fullName evidence="9">Acyl-CoA N-acyltransferase with RING/FYVE/PHD-type zinc finger protein</fullName>
    </submittedName>
</protein>
<evidence type="ECO:0000256" key="3">
    <source>
        <dbReference type="ARBA" id="ARBA00022771"/>
    </source>
</evidence>
<feature type="region of interest" description="Disordered" evidence="7">
    <location>
        <begin position="21"/>
        <end position="52"/>
    </location>
</feature>
<organism evidence="9 10">
    <name type="scientific">Thalictrum thalictroides</name>
    <name type="common">Rue-anemone</name>
    <name type="synonym">Anemone thalictroides</name>
    <dbReference type="NCBI Taxonomy" id="46969"/>
    <lineage>
        <taxon>Eukaryota</taxon>
        <taxon>Viridiplantae</taxon>
        <taxon>Streptophyta</taxon>
        <taxon>Embryophyta</taxon>
        <taxon>Tracheophyta</taxon>
        <taxon>Spermatophyta</taxon>
        <taxon>Magnoliopsida</taxon>
        <taxon>Ranunculales</taxon>
        <taxon>Ranunculaceae</taxon>
        <taxon>Thalictroideae</taxon>
        <taxon>Thalictrum</taxon>
    </lineage>
</organism>
<keyword evidence="9" id="KW-0808">Transferase</keyword>
<evidence type="ECO:0000256" key="7">
    <source>
        <dbReference type="SAM" id="MobiDB-lite"/>
    </source>
</evidence>
<evidence type="ECO:0000256" key="5">
    <source>
        <dbReference type="ARBA" id="ARBA00023242"/>
    </source>
</evidence>
<dbReference type="SUPFAM" id="SSF57903">
    <property type="entry name" value="FYVE/PHD zinc finger"/>
    <property type="match status" value="1"/>
</dbReference>
<dbReference type="GO" id="GO:0016746">
    <property type="term" value="F:acyltransferase activity"/>
    <property type="evidence" value="ECO:0007669"/>
    <property type="project" value="UniProtKB-KW"/>
</dbReference>
<dbReference type="Pfam" id="PF16135">
    <property type="entry name" value="TDBD"/>
    <property type="match status" value="1"/>
</dbReference>
<dbReference type="InterPro" id="IPR011011">
    <property type="entry name" value="Znf_FYVE_PHD"/>
</dbReference>
<keyword evidence="10" id="KW-1185">Reference proteome</keyword>
<feature type="compositionally biased region" description="Basic residues" evidence="7">
    <location>
        <begin position="72"/>
        <end position="82"/>
    </location>
</feature>
<reference evidence="9 10" key="1">
    <citation type="submission" date="2020-06" db="EMBL/GenBank/DDBJ databases">
        <title>Transcriptomic and genomic resources for Thalictrum thalictroides and T. hernandezii: Facilitating candidate gene discovery in an emerging model plant lineage.</title>
        <authorList>
            <person name="Arias T."/>
            <person name="Riano-Pachon D.M."/>
            <person name="Di Stilio V.S."/>
        </authorList>
    </citation>
    <scope>NUCLEOTIDE SEQUENCE [LARGE SCALE GENOMIC DNA]</scope>
    <source>
        <strain evidence="10">cv. WT478/WT964</strain>
        <tissue evidence="9">Leaves</tissue>
    </source>
</reference>
<keyword evidence="4" id="KW-0862">Zinc</keyword>
<dbReference type="PROSITE" id="PS50016">
    <property type="entry name" value="ZF_PHD_2"/>
    <property type="match status" value="1"/>
</dbReference>
<dbReference type="GO" id="GO:0005634">
    <property type="term" value="C:nucleus"/>
    <property type="evidence" value="ECO:0007669"/>
    <property type="project" value="UniProtKB-SubCell"/>
</dbReference>
<evidence type="ECO:0000256" key="4">
    <source>
        <dbReference type="ARBA" id="ARBA00022833"/>
    </source>
</evidence>
<keyword evidence="5" id="KW-0539">Nucleus</keyword>
<dbReference type="OrthoDB" id="429143at2759"/>
<feature type="region of interest" description="Disordered" evidence="7">
    <location>
        <begin position="68"/>
        <end position="113"/>
    </location>
</feature>
<dbReference type="InterPro" id="IPR013083">
    <property type="entry name" value="Znf_RING/FYVE/PHD"/>
</dbReference>
<dbReference type="PANTHER" id="PTHR46309">
    <property type="entry name" value="PHD FINGER PROTEIN 12"/>
    <property type="match status" value="1"/>
</dbReference>
<dbReference type="Gene3D" id="3.30.40.10">
    <property type="entry name" value="Zinc/RING finger domain, C3HC4 (zinc finger)"/>
    <property type="match status" value="1"/>
</dbReference>
<dbReference type="InterPro" id="IPR032308">
    <property type="entry name" value="TDBD"/>
</dbReference>
<keyword evidence="3 6" id="KW-0863">Zinc-finger</keyword>
<comment type="caution">
    <text evidence="9">The sequence shown here is derived from an EMBL/GenBank/DDBJ whole genome shotgun (WGS) entry which is preliminary data.</text>
</comment>
<dbReference type="PROSITE" id="PS01359">
    <property type="entry name" value="ZF_PHD_1"/>
    <property type="match status" value="1"/>
</dbReference>
<dbReference type="Proteomes" id="UP000554482">
    <property type="component" value="Unassembled WGS sequence"/>
</dbReference>
<sequence length="317" mass="35886">MAISGMRTGKNQTNGMITVGTTAGIMNSNPAQPSHQAQPDRNNTVRMRSGREITRDVGDDVVVRNYEIGSSSRKRERPRKQSRFADDRQRNVVPRRTNYGRRRETLYTEEDDDDDVEEISEDFSRQRSILFWLINSGIVIPDSEIYYANIECTRVLREGRITTDGILCYCCYRLLTVSEFEIHAGSGLNDPYRNIFIERGINLFECLVLAWEKQEKSALCSYHVIEDDSETDQNDDTCGTCGDGGVLICCDGCPSTYHQSCMGIEVLPAGDWICPSCKCKFCGRFHYSPAVHEYCNREVGVRINSPKGLFCGKNCTK</sequence>
<dbReference type="InterPro" id="IPR042163">
    <property type="entry name" value="PHF12"/>
</dbReference>
<evidence type="ECO:0000313" key="9">
    <source>
        <dbReference type="EMBL" id="KAF5197269.1"/>
    </source>
</evidence>
<dbReference type="PANTHER" id="PTHR46309:SF1">
    <property type="entry name" value="PHD FINGER PROTEIN 12"/>
    <property type="match status" value="1"/>
</dbReference>
<dbReference type="InterPro" id="IPR019786">
    <property type="entry name" value="Zinc_finger_PHD-type_CS"/>
</dbReference>
<accession>A0A7J6WIR1</accession>
<feature type="non-terminal residue" evidence="9">
    <location>
        <position position="1"/>
    </location>
</feature>
<gene>
    <name evidence="9" type="ORF">FRX31_013144</name>
</gene>
<evidence type="ECO:0000256" key="6">
    <source>
        <dbReference type="PROSITE-ProRule" id="PRU00146"/>
    </source>
</evidence>
<dbReference type="GO" id="GO:0006357">
    <property type="term" value="P:regulation of transcription by RNA polymerase II"/>
    <property type="evidence" value="ECO:0007669"/>
    <property type="project" value="TreeGrafter"/>
</dbReference>
<keyword evidence="2" id="KW-0479">Metal-binding</keyword>
<evidence type="ECO:0000256" key="1">
    <source>
        <dbReference type="ARBA" id="ARBA00004123"/>
    </source>
</evidence>
<dbReference type="Pfam" id="PF00628">
    <property type="entry name" value="PHD"/>
    <property type="match status" value="1"/>
</dbReference>